<comment type="caution">
    <text evidence="2">Lacks conserved residue(s) required for the propagation of feature annotation.</text>
</comment>
<dbReference type="SUPFAM" id="SSF56420">
    <property type="entry name" value="Peptide deformylase"/>
    <property type="match status" value="1"/>
</dbReference>
<organism evidence="3">
    <name type="scientific">Alsobacter sp. KACC 23698</name>
    <dbReference type="NCBI Taxonomy" id="3149229"/>
    <lineage>
        <taxon>Bacteria</taxon>
        <taxon>Pseudomonadati</taxon>
        <taxon>Pseudomonadota</taxon>
        <taxon>Alphaproteobacteria</taxon>
        <taxon>Hyphomicrobiales</taxon>
        <taxon>Alsobacteraceae</taxon>
        <taxon>Alsobacter</taxon>
    </lineage>
</organism>
<dbReference type="RefSeq" id="WP_406857321.1">
    <property type="nucleotide sequence ID" value="NZ_CP157484.1"/>
</dbReference>
<reference evidence="3" key="1">
    <citation type="submission" date="2024-05" db="EMBL/GenBank/DDBJ databases">
        <authorList>
            <person name="Kim S."/>
            <person name="Heo J."/>
            <person name="Choi H."/>
            <person name="Choi Y."/>
            <person name="Kwon S.-W."/>
            <person name="Kim Y."/>
        </authorList>
    </citation>
    <scope>NUCLEOTIDE SEQUENCE</scope>
    <source>
        <strain evidence="3">KACC 23698</strain>
    </source>
</reference>
<dbReference type="CDD" id="cd00487">
    <property type="entry name" value="Pep_deformylase"/>
    <property type="match status" value="1"/>
</dbReference>
<dbReference type="AlphaFoldDB" id="A0AAU7JJU0"/>
<feature type="active site" evidence="2">
    <location>
        <position position="135"/>
    </location>
</feature>
<dbReference type="GO" id="GO:0042586">
    <property type="term" value="F:peptide deformylase activity"/>
    <property type="evidence" value="ECO:0007669"/>
    <property type="project" value="InterPro"/>
</dbReference>
<dbReference type="InterPro" id="IPR023635">
    <property type="entry name" value="Peptide_deformylase"/>
</dbReference>
<keyword evidence="3" id="KW-0378">Hydrolase</keyword>
<protein>
    <recommendedName>
        <fullName evidence="2">Peptide deformylase-like</fullName>
    </recommendedName>
    <alternativeName>
        <fullName evidence="2">Polypeptide deformylase-like</fullName>
    </alternativeName>
</protein>
<evidence type="ECO:0000256" key="1">
    <source>
        <dbReference type="ARBA" id="ARBA00010759"/>
    </source>
</evidence>
<dbReference type="PIRSF" id="PIRSF004749">
    <property type="entry name" value="Pep_def"/>
    <property type="match status" value="1"/>
</dbReference>
<evidence type="ECO:0000256" key="2">
    <source>
        <dbReference type="HAMAP-Rule" id="MF_00163"/>
    </source>
</evidence>
<dbReference type="Gene3D" id="3.90.45.10">
    <property type="entry name" value="Peptide deformylase"/>
    <property type="match status" value="1"/>
</dbReference>
<proteinExistence type="inferred from homology"/>
<evidence type="ECO:0000313" key="3">
    <source>
        <dbReference type="EMBL" id="XBO40461.1"/>
    </source>
</evidence>
<dbReference type="Pfam" id="PF01327">
    <property type="entry name" value="Pep_deformylase"/>
    <property type="match status" value="1"/>
</dbReference>
<dbReference type="InterPro" id="IPR036821">
    <property type="entry name" value="Peptide_deformylase_sf"/>
</dbReference>
<comment type="similarity">
    <text evidence="1 2">Belongs to the polypeptide deformylase family.</text>
</comment>
<gene>
    <name evidence="3" type="ORF">ABEG18_06755</name>
</gene>
<dbReference type="PANTHER" id="PTHR10458">
    <property type="entry name" value="PEPTIDE DEFORMYLASE"/>
    <property type="match status" value="1"/>
</dbReference>
<sequence length="165" mass="17950">MLASPVVLYPDPRLIRPAEAVTDFDADLESDAGRLLAALTSIPALGLAGPHLGVMRRIVAIDLGAAAGGARLFINPVVTWASAETNAFAEGSVSLPGVQETLARPSRVRVAWATLSGDPREDEFEGFMAACLQHEIDQCDGVFWLDRLSRLKRERALARFRKLRR</sequence>
<dbReference type="PRINTS" id="PR01576">
    <property type="entry name" value="PDEFORMYLASE"/>
</dbReference>
<dbReference type="HAMAP" id="MF_00163">
    <property type="entry name" value="Pep_deformylase"/>
    <property type="match status" value="1"/>
</dbReference>
<name>A0AAU7JJU0_9HYPH</name>
<dbReference type="PANTHER" id="PTHR10458:SF22">
    <property type="entry name" value="PEPTIDE DEFORMYLASE"/>
    <property type="match status" value="1"/>
</dbReference>
<dbReference type="EMBL" id="CP157484">
    <property type="protein sequence ID" value="XBO40461.1"/>
    <property type="molecule type" value="Genomic_DNA"/>
</dbReference>
<accession>A0AAU7JJU0</accession>
<dbReference type="NCBIfam" id="NF009484">
    <property type="entry name" value="PRK12846.1-5"/>
    <property type="match status" value="1"/>
</dbReference>